<feature type="transmembrane region" description="Helical" evidence="9">
    <location>
        <begin position="1074"/>
        <end position="1093"/>
    </location>
</feature>
<keyword evidence="12" id="KW-1185">Reference proteome</keyword>
<sequence>MPSTAVEPWFASRVQYHCFILFLVPFLFHQTPHQTSSLSSALVRQGRQLRPRDRADGHGWVKEDPDFNAADDSAVSATHTIELKKRPSGIKRYTHGIDGKGAMVMDMNEKARYPGDPLGQAAVAGVKKGYVVKTVNGTDVRNWDFEDIMDLLEDFIPDPDVQSTAAFKGGAQRVRKHQQVTFPVTIEYVEMKPMDKAASAGPAVPAGAWMPRLSGWSDEDLMKERQRAMAMPEPAPGYNGPRYTKASDVDDAFLQRLMQMQQTGQLLPKKDAYLLVLDVIAQLKSEQTMNRIQVGPGQKLTVFGDLHGQYFDFMNILSMAGLPSPNTPFLFNGDFVDRGSWSIEVILLIYAMKMKHPNAVFMNRGNHEMLEANMIYGFAGETGSKYDLDLFNLFSESFRNLPLLHLVNNEVLVVHAGIPGPRPRVWLPGQTHDPEDAVPVNARATTLAEIASVDRYTELTPNSYKEAVDSAPRQEQKWETDTRMIIDFLWSDPRGGSGYGPSYRKSRGVFMFGPDVTAQFCRENNVKLLIRSHEVKAEGYLKDHDTLMSVFSAPNYLDTGGNKGAFLQLAPGPGGSLEATPTSYTAVPHPDLPPMFHQNYIIENHPHLTRQMRKKQVAQADDFGDSDFAGYQVRPGVWKLLLVEGMIGLWLEDLQGPGRSITHQVTFLLSRLFAQYTPNAKKADKDVVSRMKQQPFDNWTALGVRLKRRLRLVRLWAREPLRRVARGEAPRVMAFEALEVPQLSEAKRGVIRSYQFRGGSEPAPDEGADGDQTQNADQVEKPKDDTRKPKKEKKKESKGLLGGAAEIVPILILGYFGKAYWNMHGMLYPKFPDFDSNHRYLEKFQNRIERGEELTLDIFIKESKSQPTIARDASPDWTVKFPYDEEDFIPSSKSVLVNVSSKMLTKTKNVWLTARLRTLKGDRVAEAHGGMIKYDKMKAQATKYWLASGEVCEDNEERAYGSEVNPLTARGVPKMQVRLVYDRTHYPRPWKNAHYYPPMYVDEFWMTNDQLVKFPPSGEHSFTAEIHFSLMSAARWRFQNIMDQSIKNMATQFAGEDAEEIVQMRDLFANTNSYLLIGTFVVSVLHMIFEYLALKHDVLFWQKTDAETLKRYISLRAILGEIFCNVVLWIYLYDQDTGWLVLILMLGQIAVDCWKLTRVLEVRLQRSGLLMYPTLRSRVPHSSTDDYDKMALQYLSYILVPIVLVYAMYSLKYECHKGIIAYLLHVSASMVYALGFALMTPQLFINYRMKSVAYLPWKRFVYRAINTFIDDLFSFIIKMPTMHRMSCFRDDIVFLIYLYQRHIYPVDKARIFDEDFVDSAEGTAEESKKDQ</sequence>
<feature type="transmembrane region" description="Helical" evidence="9">
    <location>
        <begin position="1113"/>
        <end position="1132"/>
    </location>
</feature>
<feature type="transmembrane region" description="Helical" evidence="9">
    <location>
        <begin position="1221"/>
        <end position="1240"/>
    </location>
</feature>
<dbReference type="Pfam" id="PF05602">
    <property type="entry name" value="CLPTM1"/>
    <property type="match status" value="1"/>
</dbReference>
<proteinExistence type="inferred from homology"/>
<evidence type="ECO:0000256" key="7">
    <source>
        <dbReference type="RuleBase" id="RU004273"/>
    </source>
</evidence>
<evidence type="ECO:0000313" key="11">
    <source>
        <dbReference type="EMBL" id="CAK9008338.1"/>
    </source>
</evidence>
<comment type="catalytic activity">
    <reaction evidence="7">
        <text>O-phospho-L-threonyl-[protein] + H2O = L-threonyl-[protein] + phosphate</text>
        <dbReference type="Rhea" id="RHEA:47004"/>
        <dbReference type="Rhea" id="RHEA-COMP:11060"/>
        <dbReference type="Rhea" id="RHEA-COMP:11605"/>
        <dbReference type="ChEBI" id="CHEBI:15377"/>
        <dbReference type="ChEBI" id="CHEBI:30013"/>
        <dbReference type="ChEBI" id="CHEBI:43474"/>
        <dbReference type="ChEBI" id="CHEBI:61977"/>
        <dbReference type="EC" id="3.1.3.16"/>
    </reaction>
</comment>
<evidence type="ECO:0000313" key="12">
    <source>
        <dbReference type="Proteomes" id="UP001642464"/>
    </source>
</evidence>
<reference evidence="11 12" key="1">
    <citation type="submission" date="2024-02" db="EMBL/GenBank/DDBJ databases">
        <authorList>
            <person name="Chen Y."/>
            <person name="Shah S."/>
            <person name="Dougan E. K."/>
            <person name="Thang M."/>
            <person name="Chan C."/>
        </authorList>
    </citation>
    <scope>NUCLEOTIDE SEQUENCE [LARGE SCALE GENOMIC DNA]</scope>
</reference>
<name>A0ABP0J1Y6_9DINO</name>
<accession>A0ABP0J1Y6</accession>
<comment type="subcellular location">
    <subcellularLocation>
        <location evidence="1">Membrane</location>
        <topology evidence="1">Multi-pass membrane protein</topology>
    </subcellularLocation>
</comment>
<dbReference type="PROSITE" id="PS00125">
    <property type="entry name" value="SER_THR_PHOSPHATASE"/>
    <property type="match status" value="1"/>
</dbReference>
<feature type="region of interest" description="Disordered" evidence="8">
    <location>
        <begin position="756"/>
        <end position="798"/>
    </location>
</feature>
<dbReference type="Pfam" id="PF00149">
    <property type="entry name" value="Metallophos"/>
    <property type="match status" value="1"/>
</dbReference>
<dbReference type="InterPro" id="IPR008429">
    <property type="entry name" value="CLPTM1"/>
</dbReference>
<comment type="similarity">
    <text evidence="2">Belongs to the CLPTM1 family.</text>
</comment>
<feature type="domain" description="Serine/threonine specific protein phosphatases" evidence="10">
    <location>
        <begin position="363"/>
        <end position="368"/>
    </location>
</feature>
<keyword evidence="5 9" id="KW-1133">Transmembrane helix</keyword>
<keyword evidence="4" id="KW-0677">Repeat</keyword>
<dbReference type="InterPro" id="IPR013235">
    <property type="entry name" value="PPP_dom"/>
</dbReference>
<keyword evidence="6 9" id="KW-0472">Membrane</keyword>
<dbReference type="EMBL" id="CAXAMM010005725">
    <property type="protein sequence ID" value="CAK9008338.1"/>
    <property type="molecule type" value="Genomic_DNA"/>
</dbReference>
<feature type="compositionally biased region" description="Basic and acidic residues" evidence="8">
    <location>
        <begin position="778"/>
        <end position="787"/>
    </location>
</feature>
<evidence type="ECO:0000256" key="8">
    <source>
        <dbReference type="SAM" id="MobiDB-lite"/>
    </source>
</evidence>
<feature type="transmembrane region" description="Helical" evidence="9">
    <location>
        <begin position="1191"/>
        <end position="1209"/>
    </location>
</feature>
<comment type="similarity">
    <text evidence="7">Belongs to the PPP phosphatase family.</text>
</comment>
<comment type="caution">
    <text evidence="11">The sequence shown here is derived from an EMBL/GenBank/DDBJ whole genome shotgun (WGS) entry which is preliminary data.</text>
</comment>
<dbReference type="PANTHER" id="PTHR21347">
    <property type="entry name" value="CLEFT LIP AND PALATE ASSOCIATED TRANSMEMBRANE PROTEIN-RELATED"/>
    <property type="match status" value="1"/>
</dbReference>
<dbReference type="Proteomes" id="UP001642464">
    <property type="component" value="Unassembled WGS sequence"/>
</dbReference>
<evidence type="ECO:0000256" key="9">
    <source>
        <dbReference type="SAM" id="Phobius"/>
    </source>
</evidence>
<evidence type="ECO:0000256" key="4">
    <source>
        <dbReference type="ARBA" id="ARBA00022737"/>
    </source>
</evidence>
<dbReference type="InterPro" id="IPR029052">
    <property type="entry name" value="Metallo-depent_PP-like"/>
</dbReference>
<organism evidence="11 12">
    <name type="scientific">Durusdinium trenchii</name>
    <dbReference type="NCBI Taxonomy" id="1381693"/>
    <lineage>
        <taxon>Eukaryota</taxon>
        <taxon>Sar</taxon>
        <taxon>Alveolata</taxon>
        <taxon>Dinophyceae</taxon>
        <taxon>Suessiales</taxon>
        <taxon>Symbiodiniaceae</taxon>
        <taxon>Durusdinium</taxon>
    </lineage>
</organism>
<keyword evidence="7" id="KW-0378">Hydrolase</keyword>
<feature type="transmembrane region" description="Helical" evidence="9">
    <location>
        <begin position="1260"/>
        <end position="1277"/>
    </location>
</feature>
<dbReference type="SUPFAM" id="SSF56300">
    <property type="entry name" value="Metallo-dependent phosphatases"/>
    <property type="match status" value="1"/>
</dbReference>
<evidence type="ECO:0000256" key="5">
    <source>
        <dbReference type="ARBA" id="ARBA00022989"/>
    </source>
</evidence>
<dbReference type="Gene3D" id="3.60.21.10">
    <property type="match status" value="1"/>
</dbReference>
<evidence type="ECO:0000259" key="10">
    <source>
        <dbReference type="PROSITE" id="PS00125"/>
    </source>
</evidence>
<evidence type="ECO:0000256" key="2">
    <source>
        <dbReference type="ARBA" id="ARBA00009310"/>
    </source>
</evidence>
<evidence type="ECO:0000256" key="3">
    <source>
        <dbReference type="ARBA" id="ARBA00022692"/>
    </source>
</evidence>
<dbReference type="PANTHER" id="PTHR21347:SF0">
    <property type="entry name" value="LIPID SCRAMBLASE CLPTM1L"/>
    <property type="match status" value="1"/>
</dbReference>
<dbReference type="PRINTS" id="PR00114">
    <property type="entry name" value="STPHPHTASE"/>
</dbReference>
<gene>
    <name evidence="11" type="ORF">SCF082_LOCUS9819</name>
</gene>
<dbReference type="InterPro" id="IPR006186">
    <property type="entry name" value="Ser/Thr-sp_prot-phosphatase"/>
</dbReference>
<protein>
    <recommendedName>
        <fullName evidence="7">Serine/threonine-protein phosphatase</fullName>
        <ecNumber evidence="7">3.1.3.16</ecNumber>
    </recommendedName>
</protein>
<dbReference type="InterPro" id="IPR004843">
    <property type="entry name" value="Calcineurin-like_PHP"/>
</dbReference>
<evidence type="ECO:0000256" key="6">
    <source>
        <dbReference type="ARBA" id="ARBA00023136"/>
    </source>
</evidence>
<dbReference type="EC" id="3.1.3.16" evidence="7"/>
<keyword evidence="3 9" id="KW-0812">Transmembrane</keyword>
<evidence type="ECO:0000256" key="1">
    <source>
        <dbReference type="ARBA" id="ARBA00004141"/>
    </source>
</evidence>
<dbReference type="SMART" id="SM00156">
    <property type="entry name" value="PP2Ac"/>
    <property type="match status" value="1"/>
</dbReference>
<dbReference type="Pfam" id="PF08321">
    <property type="entry name" value="PPP5"/>
    <property type="match status" value="1"/>
</dbReference>